<dbReference type="Proteomes" id="UP000004454">
    <property type="component" value="Unassembled WGS sequence"/>
</dbReference>
<keyword evidence="10 12" id="KW-0472">Membrane</keyword>
<keyword evidence="8" id="KW-0029">Amino-acid transport</keyword>
<evidence type="ECO:0000313" key="15">
    <source>
        <dbReference type="Proteomes" id="UP000004454"/>
    </source>
</evidence>
<evidence type="ECO:0000256" key="7">
    <source>
        <dbReference type="ARBA" id="ARBA00022847"/>
    </source>
</evidence>
<evidence type="ECO:0000256" key="5">
    <source>
        <dbReference type="ARBA" id="ARBA00022519"/>
    </source>
</evidence>
<evidence type="ECO:0000256" key="9">
    <source>
        <dbReference type="ARBA" id="ARBA00022989"/>
    </source>
</evidence>
<feature type="transmembrane region" description="Helical" evidence="12">
    <location>
        <begin position="403"/>
        <end position="422"/>
    </location>
</feature>
<gene>
    <name evidence="14" type="ORF">EC970246_4109</name>
</gene>
<dbReference type="EMBL" id="AEZJ02000032">
    <property type="protein sequence ID" value="EIG91715.1"/>
    <property type="molecule type" value="Genomic_DNA"/>
</dbReference>
<evidence type="ECO:0000256" key="3">
    <source>
        <dbReference type="ARBA" id="ARBA00022448"/>
    </source>
</evidence>
<feature type="transmembrane region" description="Helical" evidence="12">
    <location>
        <begin position="24"/>
        <end position="47"/>
    </location>
</feature>
<evidence type="ECO:0000259" key="13">
    <source>
        <dbReference type="Pfam" id="PF00324"/>
    </source>
</evidence>
<dbReference type="GO" id="GO:0006865">
    <property type="term" value="P:amino acid transport"/>
    <property type="evidence" value="ECO:0007669"/>
    <property type="project" value="UniProtKB-KW"/>
</dbReference>
<dbReference type="InterPro" id="IPR004841">
    <property type="entry name" value="AA-permease/SLC12A_dom"/>
</dbReference>
<feature type="transmembrane region" description="Helical" evidence="12">
    <location>
        <begin position="371"/>
        <end position="391"/>
    </location>
</feature>
<evidence type="ECO:0000256" key="4">
    <source>
        <dbReference type="ARBA" id="ARBA00022475"/>
    </source>
</evidence>
<keyword evidence="4" id="KW-1003">Cell membrane</keyword>
<evidence type="ECO:0000256" key="6">
    <source>
        <dbReference type="ARBA" id="ARBA00022692"/>
    </source>
</evidence>
<feature type="domain" description="Amino acid permease/ SLC12A" evidence="13">
    <location>
        <begin position="27"/>
        <end position="421"/>
    </location>
</feature>
<comment type="subcellular location">
    <subcellularLocation>
        <location evidence="1">Cell inner membrane</location>
        <topology evidence="1">Multi-pass membrane protein</topology>
    </subcellularLocation>
</comment>
<keyword evidence="6 12" id="KW-0812">Transmembrane</keyword>
<evidence type="ECO:0000256" key="8">
    <source>
        <dbReference type="ARBA" id="ARBA00022970"/>
    </source>
</evidence>
<accession>A0A8E0KTR3</accession>
<comment type="catalytic activity">
    <reaction evidence="11">
        <text>putrescine(in) + H(+)(in) = putrescine(out) + H(+)(out)</text>
        <dbReference type="Rhea" id="RHEA:28891"/>
        <dbReference type="ChEBI" id="CHEBI:15378"/>
        <dbReference type="ChEBI" id="CHEBI:326268"/>
    </reaction>
    <physiologicalReaction direction="right-to-left" evidence="11">
        <dbReference type="Rhea" id="RHEA:28893"/>
    </physiologicalReaction>
</comment>
<keyword evidence="7" id="KW-0769">Symport</keyword>
<feature type="transmembrane region" description="Helical" evidence="12">
    <location>
        <begin position="132"/>
        <end position="150"/>
    </location>
</feature>
<comment type="caution">
    <text evidence="14">The sequence shown here is derived from an EMBL/GenBank/DDBJ whole genome shotgun (WGS) entry which is preliminary data.</text>
</comment>
<comment type="similarity">
    <text evidence="2">Belongs to the amino acid-polyamine-organocation (APC) superfamily.</text>
</comment>
<evidence type="ECO:0000256" key="10">
    <source>
        <dbReference type="ARBA" id="ARBA00023136"/>
    </source>
</evidence>
<keyword evidence="5" id="KW-0997">Cell inner membrane</keyword>
<dbReference type="RefSeq" id="WP_001365272.1">
    <property type="nucleotide sequence ID" value="NZ_AEZJ02000032.1"/>
</dbReference>
<feature type="transmembrane region" description="Helical" evidence="12">
    <location>
        <begin position="242"/>
        <end position="265"/>
    </location>
</feature>
<evidence type="ECO:0000256" key="11">
    <source>
        <dbReference type="ARBA" id="ARBA00051416"/>
    </source>
</evidence>
<reference evidence="14 15" key="1">
    <citation type="submission" date="2011-12" db="EMBL/GenBank/DDBJ databases">
        <authorList>
            <person name="Brinkac L."/>
            <person name="Radune D."/>
            <person name="Sanka R."/>
            <person name="Selengut J."/>
            <person name="DebRoy C."/>
            <person name="Feng P."/>
            <person name="Fratamico P.M."/>
            <person name="Kapur V."/>
            <person name="Kariyawasam S."/>
            <person name="Losada L."/>
            <person name="Nierman W.C."/>
            <person name="Nelson K."/>
        </authorList>
    </citation>
    <scope>NUCLEOTIDE SEQUENCE [LARGE SCALE GENOMIC DNA]</scope>
    <source>
        <strain evidence="14 15">97.0246</strain>
    </source>
</reference>
<dbReference type="AlphaFoldDB" id="A0A8E0KTR3"/>
<dbReference type="Gene3D" id="1.20.1740.10">
    <property type="entry name" value="Amino acid/polyamine transporter I"/>
    <property type="match status" value="1"/>
</dbReference>
<evidence type="ECO:0000256" key="12">
    <source>
        <dbReference type="SAM" id="Phobius"/>
    </source>
</evidence>
<dbReference type="GO" id="GO:0005886">
    <property type="term" value="C:plasma membrane"/>
    <property type="evidence" value="ECO:0007669"/>
    <property type="project" value="UniProtKB-SubCell"/>
</dbReference>
<keyword evidence="9 12" id="KW-1133">Transmembrane helix</keyword>
<dbReference type="GO" id="GO:0015295">
    <property type="term" value="F:solute:proton symporter activity"/>
    <property type="evidence" value="ECO:0007669"/>
    <property type="project" value="UniProtKB-ARBA"/>
</dbReference>
<sequence length="466" mass="51548">MAINSPLNIAAQPGKTRLRKSLKLWQVVMMGLAYLTPMTVFDTFGIVSGISDGHVPASYLLALAGVLFTAISYGKLVRQFPEAGSAYTYAQKSINPHVGFMVGWSSLLDYLFLPMINVLLAKIYLSALFPEVPPWVWVVTFVAILTAANLKSVNLVANFNTLFVLVQISIMVVFIFLVVQGLHKGEGIGTVWSLQPFISENAHLIPIITGATIVCFSFLGFDAVTTLSEETPDAARVIPKAIFLTAVYGGVIFIAASFFMQLFFMQLFFPDISRFKDPDAALPEIALYVGGKLFQSIFLCTTFVNTLASGLASHASVSRLLYVMGRDNVFPERVFGYVHPKWRTPALNVIMVGIVALSALFFDLVTATALINFGALVAFTFVNLSVFNHFWRRKGMNKSWKDHFHYLLMPLVGALTVGVLWVNLESTSLTLGLVWASLGGAYLWYLIRRYRKVPLYEGDRTPVSET</sequence>
<feature type="transmembrane region" description="Helical" evidence="12">
    <location>
        <begin position="202"/>
        <end position="221"/>
    </location>
</feature>
<evidence type="ECO:0000256" key="1">
    <source>
        <dbReference type="ARBA" id="ARBA00004429"/>
    </source>
</evidence>
<proteinExistence type="inferred from homology"/>
<keyword evidence="3" id="KW-0813">Transport</keyword>
<feature type="transmembrane region" description="Helical" evidence="12">
    <location>
        <begin position="285"/>
        <end position="308"/>
    </location>
</feature>
<dbReference type="GO" id="GO:0015489">
    <property type="term" value="F:putrescine transmembrane transporter activity"/>
    <property type="evidence" value="ECO:0007669"/>
    <property type="project" value="UniProtKB-ARBA"/>
</dbReference>
<feature type="transmembrane region" description="Helical" evidence="12">
    <location>
        <begin position="59"/>
        <end position="77"/>
    </location>
</feature>
<feature type="transmembrane region" description="Helical" evidence="12">
    <location>
        <begin position="98"/>
        <end position="120"/>
    </location>
</feature>
<dbReference type="Pfam" id="PF00324">
    <property type="entry name" value="AA_permease"/>
    <property type="match status" value="1"/>
</dbReference>
<feature type="transmembrane region" description="Helical" evidence="12">
    <location>
        <begin position="428"/>
        <end position="447"/>
    </location>
</feature>
<protein>
    <submittedName>
        <fullName evidence="14">Amino acid permease</fullName>
    </submittedName>
</protein>
<dbReference type="PIRSF" id="PIRSF006060">
    <property type="entry name" value="AA_transporter"/>
    <property type="match status" value="1"/>
</dbReference>
<dbReference type="FunFam" id="1.20.1740.10:FF:000007">
    <property type="entry name" value="APC family permease"/>
    <property type="match status" value="1"/>
</dbReference>
<name>A0A8E0KTR3_ECOLX</name>
<dbReference type="PANTHER" id="PTHR42770:SF8">
    <property type="entry name" value="PUTRESCINE IMPORTER PUUP"/>
    <property type="match status" value="1"/>
</dbReference>
<dbReference type="PANTHER" id="PTHR42770">
    <property type="entry name" value="AMINO ACID TRANSPORTER-RELATED"/>
    <property type="match status" value="1"/>
</dbReference>
<evidence type="ECO:0000313" key="14">
    <source>
        <dbReference type="EMBL" id="EIG91715.1"/>
    </source>
</evidence>
<evidence type="ECO:0000256" key="2">
    <source>
        <dbReference type="ARBA" id="ARBA00009523"/>
    </source>
</evidence>
<dbReference type="InterPro" id="IPR050367">
    <property type="entry name" value="APC_superfamily"/>
</dbReference>
<feature type="transmembrane region" description="Helical" evidence="12">
    <location>
        <begin position="162"/>
        <end position="182"/>
    </location>
</feature>
<organism evidence="14 15">
    <name type="scientific">Escherichia coli 97.0246</name>
    <dbReference type="NCBI Taxonomy" id="869670"/>
    <lineage>
        <taxon>Bacteria</taxon>
        <taxon>Pseudomonadati</taxon>
        <taxon>Pseudomonadota</taxon>
        <taxon>Gammaproteobacteria</taxon>
        <taxon>Enterobacterales</taxon>
        <taxon>Enterobacteriaceae</taxon>
        <taxon>Escherichia</taxon>
    </lineage>
</organism>
<feature type="transmembrane region" description="Helical" evidence="12">
    <location>
        <begin position="346"/>
        <end position="365"/>
    </location>
</feature>